<feature type="transmembrane region" description="Helical" evidence="1">
    <location>
        <begin position="77"/>
        <end position="94"/>
    </location>
</feature>
<proteinExistence type="predicted"/>
<dbReference type="OrthoDB" id="2182676at2"/>
<dbReference type="InterPro" id="IPR006938">
    <property type="entry name" value="DUF624"/>
</dbReference>
<gene>
    <name evidence="2" type="ORF">SAMN05216179_3521</name>
</gene>
<dbReference type="STRING" id="1027249.SAMN05216179_3521"/>
<keyword evidence="1" id="KW-0812">Transmembrane</keyword>
<reference evidence="2 3" key="1">
    <citation type="submission" date="2016-11" db="EMBL/GenBank/DDBJ databases">
        <authorList>
            <person name="Jaros S."/>
            <person name="Januszkiewicz K."/>
            <person name="Wedrychowicz H."/>
        </authorList>
    </citation>
    <scope>NUCLEOTIDE SEQUENCE [LARGE SCALE GENOMIC DNA]</scope>
    <source>
        <strain evidence="2 3">CGMCC 1.10681</strain>
    </source>
</reference>
<sequence>MDTIFQQYARVVQLIFLYAYAQVLWVLFTLAGLIIFGIFPATYALFLVINQHDTSTSAIFHAYKQAYRDVFIPMNRAALMWIIMLILLSTNLFILPDTQELIKVGAASMIVLLMLCIIHFIYYFKLEVPTLTQIKQSFSHACLNPKKNVGYLCIFLLIGVSFMIIPGITSFFCVSVAAKSVTFIAQK</sequence>
<protein>
    <submittedName>
        <fullName evidence="2">Uncharacterized membrane protein YesL</fullName>
    </submittedName>
</protein>
<evidence type="ECO:0000313" key="2">
    <source>
        <dbReference type="EMBL" id="SHN34618.1"/>
    </source>
</evidence>
<organism evidence="2 3">
    <name type="scientific">Gracilibacillus kekensis</name>
    <dbReference type="NCBI Taxonomy" id="1027249"/>
    <lineage>
        <taxon>Bacteria</taxon>
        <taxon>Bacillati</taxon>
        <taxon>Bacillota</taxon>
        <taxon>Bacilli</taxon>
        <taxon>Bacillales</taxon>
        <taxon>Bacillaceae</taxon>
        <taxon>Gracilibacillus</taxon>
    </lineage>
</organism>
<dbReference type="Pfam" id="PF04854">
    <property type="entry name" value="DUF624"/>
    <property type="match status" value="1"/>
</dbReference>
<keyword evidence="1" id="KW-0472">Membrane</keyword>
<feature type="transmembrane region" description="Helical" evidence="1">
    <location>
        <begin position="101"/>
        <end position="124"/>
    </location>
</feature>
<evidence type="ECO:0000256" key="1">
    <source>
        <dbReference type="SAM" id="Phobius"/>
    </source>
</evidence>
<keyword evidence="3" id="KW-1185">Reference proteome</keyword>
<accession>A0A1M7QSH8</accession>
<dbReference type="Proteomes" id="UP000184184">
    <property type="component" value="Unassembled WGS sequence"/>
</dbReference>
<feature type="transmembrane region" description="Helical" evidence="1">
    <location>
        <begin position="149"/>
        <end position="178"/>
    </location>
</feature>
<keyword evidence="1" id="KW-1133">Transmembrane helix</keyword>
<evidence type="ECO:0000313" key="3">
    <source>
        <dbReference type="Proteomes" id="UP000184184"/>
    </source>
</evidence>
<dbReference type="EMBL" id="FRCZ01000009">
    <property type="protein sequence ID" value="SHN34618.1"/>
    <property type="molecule type" value="Genomic_DNA"/>
</dbReference>
<dbReference type="AlphaFoldDB" id="A0A1M7QSH8"/>
<dbReference type="RefSeq" id="WP_073203125.1">
    <property type="nucleotide sequence ID" value="NZ_FRCZ01000009.1"/>
</dbReference>
<feature type="transmembrane region" description="Helical" evidence="1">
    <location>
        <begin position="12"/>
        <end position="39"/>
    </location>
</feature>
<name>A0A1M7QSH8_9BACI</name>